<feature type="binding site" evidence="7">
    <location>
        <position position="130"/>
    </location>
    <ligand>
        <name>L-glutamine</name>
        <dbReference type="ChEBI" id="CHEBI:58359"/>
    </ligand>
</feature>
<evidence type="ECO:0000256" key="6">
    <source>
        <dbReference type="ARBA" id="ARBA00049534"/>
    </source>
</evidence>
<evidence type="ECO:0000313" key="9">
    <source>
        <dbReference type="Proteomes" id="UP001277761"/>
    </source>
</evidence>
<dbReference type="InterPro" id="IPR021196">
    <property type="entry name" value="PdxT/SNO_CS"/>
</dbReference>
<comment type="pathway">
    <text evidence="7">Cofactor biosynthesis; pyridoxal 5'-phosphate biosynthesis.</text>
</comment>
<dbReference type="PROSITE" id="PS51130">
    <property type="entry name" value="PDXT_SNO_2"/>
    <property type="match status" value="1"/>
</dbReference>
<dbReference type="Pfam" id="PF01174">
    <property type="entry name" value="SNO"/>
    <property type="match status" value="1"/>
</dbReference>
<keyword evidence="5 7" id="KW-0456">Lyase</keyword>
<sequence>MSLPAPAERAWPGAALPPLATRARSAAEDEDAPLIGVLALQGGVAEHVAALERSGARTRLVKVPEQLDGLDGLVLPGGESTTMTLGIEREGLAEPLRGFVGSGAPVLATCAGLILLDRAHLDLLPLDCVRNAFGRQVRSFEADLEISGLEGGPLRAIFIRAPQVRHADDAVTVTATVDDAVVGVRHGAVEGYAFHPELTGDDRLHAAFVARCRRA</sequence>
<dbReference type="Proteomes" id="UP001277761">
    <property type="component" value="Unassembled WGS sequence"/>
</dbReference>
<comment type="similarity">
    <text evidence="1 7">Belongs to the glutaminase PdxT/SNO family.</text>
</comment>
<dbReference type="InterPro" id="IPR002161">
    <property type="entry name" value="PdxT/SNO"/>
</dbReference>
<dbReference type="GO" id="GO:0036381">
    <property type="term" value="F:pyridoxal 5'-phosphate synthase (glutamine hydrolysing) activity"/>
    <property type="evidence" value="ECO:0007669"/>
    <property type="project" value="UniProtKB-EC"/>
</dbReference>
<dbReference type="EC" id="3.5.1.2" evidence="7"/>
<evidence type="ECO:0000256" key="3">
    <source>
        <dbReference type="ARBA" id="ARBA00022898"/>
    </source>
</evidence>
<protein>
    <recommendedName>
        <fullName evidence="7">Pyridoxal 5'-phosphate synthase subunit PdxT</fullName>
        <ecNumber evidence="7">4.3.3.6</ecNumber>
    </recommendedName>
    <alternativeName>
        <fullName evidence="7">Pdx2</fullName>
    </alternativeName>
    <alternativeName>
        <fullName evidence="7">Pyridoxal 5'-phosphate synthase glutaminase subunit</fullName>
        <ecNumber evidence="7">3.5.1.2</ecNumber>
    </alternativeName>
</protein>
<dbReference type="EC" id="4.3.3.6" evidence="7"/>
<dbReference type="GO" id="GO:0004359">
    <property type="term" value="F:glutaminase activity"/>
    <property type="evidence" value="ECO:0007669"/>
    <property type="project" value="UniProtKB-EC"/>
</dbReference>
<evidence type="ECO:0000256" key="2">
    <source>
        <dbReference type="ARBA" id="ARBA00022801"/>
    </source>
</evidence>
<dbReference type="PROSITE" id="PS01236">
    <property type="entry name" value="PDXT_SNO_1"/>
    <property type="match status" value="1"/>
</dbReference>
<feature type="binding site" evidence="7">
    <location>
        <begin position="159"/>
        <end position="160"/>
    </location>
    <ligand>
        <name>L-glutamine</name>
        <dbReference type="ChEBI" id="CHEBI:58359"/>
    </ligand>
</feature>
<keyword evidence="4 7" id="KW-0315">Glutamine amidotransferase</keyword>
<dbReference type="CDD" id="cd01749">
    <property type="entry name" value="GATase1_PB"/>
    <property type="match status" value="1"/>
</dbReference>
<dbReference type="PANTHER" id="PTHR31559:SF0">
    <property type="entry name" value="PYRIDOXAL 5'-PHOSPHATE SYNTHASE SUBUNIT SNO1-RELATED"/>
    <property type="match status" value="1"/>
</dbReference>
<dbReference type="HAMAP" id="MF_01615">
    <property type="entry name" value="PdxT"/>
    <property type="match status" value="1"/>
</dbReference>
<dbReference type="PANTHER" id="PTHR31559">
    <property type="entry name" value="PYRIDOXAL 5'-PHOSPHATE SYNTHASE SUBUNIT SNO"/>
    <property type="match status" value="1"/>
</dbReference>
<dbReference type="InterPro" id="IPR029062">
    <property type="entry name" value="Class_I_gatase-like"/>
</dbReference>
<evidence type="ECO:0000256" key="4">
    <source>
        <dbReference type="ARBA" id="ARBA00022962"/>
    </source>
</evidence>
<dbReference type="EMBL" id="JAXAVX010000001">
    <property type="protein sequence ID" value="MDX8149999.1"/>
    <property type="molecule type" value="Genomic_DNA"/>
</dbReference>
<feature type="binding site" evidence="7">
    <location>
        <begin position="78"/>
        <end position="80"/>
    </location>
    <ligand>
        <name>L-glutamine</name>
        <dbReference type="ChEBI" id="CHEBI:58359"/>
    </ligand>
</feature>
<dbReference type="SUPFAM" id="SSF52317">
    <property type="entry name" value="Class I glutamine amidotransferase-like"/>
    <property type="match status" value="1"/>
</dbReference>
<evidence type="ECO:0000256" key="5">
    <source>
        <dbReference type="ARBA" id="ARBA00023239"/>
    </source>
</evidence>
<comment type="caution">
    <text evidence="8">The sequence shown here is derived from an EMBL/GenBank/DDBJ whole genome shotgun (WGS) entry which is preliminary data.</text>
</comment>
<keyword evidence="9" id="KW-1185">Reference proteome</keyword>
<evidence type="ECO:0000313" key="8">
    <source>
        <dbReference type="EMBL" id="MDX8149999.1"/>
    </source>
</evidence>
<feature type="active site" description="Charge relay system" evidence="7">
    <location>
        <position position="195"/>
    </location>
</feature>
<feature type="active site" description="Charge relay system" evidence="7">
    <location>
        <position position="197"/>
    </location>
</feature>
<proteinExistence type="inferred from homology"/>
<feature type="active site" description="Nucleophile" evidence="7">
    <location>
        <position position="110"/>
    </location>
</feature>
<accession>A0ABU4VE60</accession>
<gene>
    <name evidence="7 8" type="primary">pdxT</name>
    <name evidence="8" type="ORF">SK069_00205</name>
</gene>
<comment type="subunit">
    <text evidence="7">In the presence of PdxS, forms a dodecamer of heterodimers. Only shows activity in the heterodimer.</text>
</comment>
<evidence type="ECO:0000256" key="7">
    <source>
        <dbReference type="HAMAP-Rule" id="MF_01615"/>
    </source>
</evidence>
<comment type="catalytic activity">
    <reaction evidence="7">
        <text>aldehydo-D-ribose 5-phosphate + D-glyceraldehyde 3-phosphate + L-glutamine = pyridoxal 5'-phosphate + L-glutamate + phosphate + 3 H2O + H(+)</text>
        <dbReference type="Rhea" id="RHEA:31507"/>
        <dbReference type="ChEBI" id="CHEBI:15377"/>
        <dbReference type="ChEBI" id="CHEBI:15378"/>
        <dbReference type="ChEBI" id="CHEBI:29985"/>
        <dbReference type="ChEBI" id="CHEBI:43474"/>
        <dbReference type="ChEBI" id="CHEBI:58273"/>
        <dbReference type="ChEBI" id="CHEBI:58359"/>
        <dbReference type="ChEBI" id="CHEBI:59776"/>
        <dbReference type="ChEBI" id="CHEBI:597326"/>
        <dbReference type="EC" id="4.3.3.6"/>
    </reaction>
</comment>
<dbReference type="PROSITE" id="PS51273">
    <property type="entry name" value="GATASE_TYPE_1"/>
    <property type="match status" value="1"/>
</dbReference>
<name>A0ABU4VE60_9ACTN</name>
<dbReference type="PIRSF" id="PIRSF005639">
    <property type="entry name" value="Glut_amidoT_SNO"/>
    <property type="match status" value="1"/>
</dbReference>
<keyword evidence="2 7" id="KW-0378">Hydrolase</keyword>
<dbReference type="NCBIfam" id="TIGR03800">
    <property type="entry name" value="PLP_synth_Pdx2"/>
    <property type="match status" value="1"/>
</dbReference>
<dbReference type="Gene3D" id="3.40.50.880">
    <property type="match status" value="1"/>
</dbReference>
<reference evidence="8 9" key="1">
    <citation type="submission" date="2023-11" db="EMBL/GenBank/DDBJ databases">
        <authorList>
            <person name="Xu M."/>
            <person name="Jiang T."/>
        </authorList>
    </citation>
    <scope>NUCLEOTIDE SEQUENCE [LARGE SCALE GENOMIC DNA]</scope>
    <source>
        <strain evidence="8 9">SD</strain>
    </source>
</reference>
<organism evidence="8 9">
    <name type="scientific">Patulibacter brassicae</name>
    <dbReference type="NCBI Taxonomy" id="1705717"/>
    <lineage>
        <taxon>Bacteria</taxon>
        <taxon>Bacillati</taxon>
        <taxon>Actinomycetota</taxon>
        <taxon>Thermoleophilia</taxon>
        <taxon>Solirubrobacterales</taxon>
        <taxon>Patulibacteraceae</taxon>
        <taxon>Patulibacter</taxon>
    </lineage>
</organism>
<keyword evidence="3 7" id="KW-0663">Pyridoxal phosphate</keyword>
<evidence type="ECO:0000256" key="1">
    <source>
        <dbReference type="ARBA" id="ARBA00008345"/>
    </source>
</evidence>
<dbReference type="PROSITE" id="PS51274">
    <property type="entry name" value="GATASE_COBBQ"/>
    <property type="match status" value="1"/>
</dbReference>
<comment type="function">
    <text evidence="7">Catalyzes the hydrolysis of glutamine to glutamate and ammonia as part of the biosynthesis of pyridoxal 5'-phosphate. The resulting ammonia molecule is channeled to the active site of PdxS.</text>
</comment>
<comment type="catalytic activity">
    <reaction evidence="6 7">
        <text>L-glutamine + H2O = L-glutamate + NH4(+)</text>
        <dbReference type="Rhea" id="RHEA:15889"/>
        <dbReference type="ChEBI" id="CHEBI:15377"/>
        <dbReference type="ChEBI" id="CHEBI:28938"/>
        <dbReference type="ChEBI" id="CHEBI:29985"/>
        <dbReference type="ChEBI" id="CHEBI:58359"/>
        <dbReference type="EC" id="3.5.1.2"/>
    </reaction>
</comment>